<name>A0A5S3WXK2_9GAMM</name>
<proteinExistence type="predicted"/>
<dbReference type="Gene3D" id="2.130.10.10">
    <property type="entry name" value="YVTN repeat-like/Quinoprotein amine dehydrogenase"/>
    <property type="match status" value="1"/>
</dbReference>
<evidence type="ECO:0000313" key="2">
    <source>
        <dbReference type="Proteomes" id="UP000306719"/>
    </source>
</evidence>
<dbReference type="InterPro" id="IPR015943">
    <property type="entry name" value="WD40/YVTN_repeat-like_dom_sf"/>
</dbReference>
<reference evidence="2" key="2">
    <citation type="submission" date="2019-06" db="EMBL/GenBank/DDBJ databases">
        <title>Co-occurence of chitin degradation, pigmentation and bioactivity in marine Pseudoalteromonas.</title>
        <authorList>
            <person name="Sonnenschein E.C."/>
            <person name="Bech P.K."/>
        </authorList>
    </citation>
    <scope>NUCLEOTIDE SEQUENCE [LARGE SCALE GENOMIC DNA]</scope>
    <source>
        <strain evidence="2">S2599</strain>
    </source>
</reference>
<protein>
    <submittedName>
        <fullName evidence="1">Uncharacterized protein</fullName>
    </submittedName>
</protein>
<gene>
    <name evidence="1" type="ORF">CWB98_17415</name>
</gene>
<evidence type="ECO:0000313" key="1">
    <source>
        <dbReference type="EMBL" id="TMP34775.1"/>
    </source>
</evidence>
<comment type="caution">
    <text evidence="1">The sequence shown here is derived from an EMBL/GenBank/DDBJ whole genome shotgun (WGS) entry which is preliminary data.</text>
</comment>
<sequence>MVLFNSVAAKHWLHHFLMITGLSCVVAGCSVVNERLPDVALIHRYVDNQNGIDGLDNVRRLLFDESRKVLYAVSADDDALAAYRVADDGALTMLDMISGSKAQGMLIGASDMTFSGMNRDIQVVSFYSGAAAQFRLQRDGKLVLLSYLSDRIDAKRVFRQHKPITAAEDRLALLGPYAIAGNADGVSYVAANVSQALVQLTSEDQLRTGQTVRAEQVSALGGAVSVALSGSGRKVAVAGMQANQVAIFDGSDAQSLVLQQTFPIAHQVALTAPMFVAFVPQTEVLLVAQKHGVLVYSPDPQGHYKHSGELRGPEGQSLAAISRLAFDPMGQCMLALSESTGQVYIFSRIQGEQWQFLSLLDAQGAQAPTSAAFILPNKVALSFARSDAINIYTNVCV</sequence>
<accession>A0A5S3WXK2</accession>
<reference evidence="1 2" key="1">
    <citation type="submission" date="2018-01" db="EMBL/GenBank/DDBJ databases">
        <authorList>
            <person name="Paulsen S."/>
            <person name="Gram L.K."/>
        </authorList>
    </citation>
    <scope>NUCLEOTIDE SEQUENCE [LARGE SCALE GENOMIC DNA]</scope>
    <source>
        <strain evidence="1 2">S2599</strain>
    </source>
</reference>
<dbReference type="OrthoDB" id="6253001at2"/>
<dbReference type="Proteomes" id="UP000306719">
    <property type="component" value="Unassembled WGS sequence"/>
</dbReference>
<dbReference type="EMBL" id="PNCJ01000027">
    <property type="protein sequence ID" value="TMP34775.1"/>
    <property type="molecule type" value="Genomic_DNA"/>
</dbReference>
<dbReference type="RefSeq" id="WP_138545982.1">
    <property type="nucleotide sequence ID" value="NZ_PNCJ01000027.1"/>
</dbReference>
<dbReference type="SUPFAM" id="SSF50969">
    <property type="entry name" value="YVTN repeat-like/Quinoprotein amine dehydrogenase"/>
    <property type="match status" value="1"/>
</dbReference>
<dbReference type="InterPro" id="IPR011044">
    <property type="entry name" value="Quino_amine_DH_bsu"/>
</dbReference>
<organism evidence="1 2">
    <name type="scientific">Pseudoalteromonas rubra</name>
    <dbReference type="NCBI Taxonomy" id="43658"/>
    <lineage>
        <taxon>Bacteria</taxon>
        <taxon>Pseudomonadati</taxon>
        <taxon>Pseudomonadota</taxon>
        <taxon>Gammaproteobacteria</taxon>
        <taxon>Alteromonadales</taxon>
        <taxon>Pseudoalteromonadaceae</taxon>
        <taxon>Pseudoalteromonas</taxon>
    </lineage>
</organism>
<dbReference type="AlphaFoldDB" id="A0A5S3WXK2"/>